<sequence>MYKDLRYPNPSVLSHGLVFASTITTRTLLAYWHVLRDSDYWLVGRSVLVEWLERGQKSIGNMSYESYGNENISDYSSTNSSFSLKAANVCILTLSKIRLGAAVLLETTVVHYKRGLVFCGTEE</sequence>
<reference evidence="1 2" key="1">
    <citation type="submission" date="2023-11" db="EMBL/GenBank/DDBJ databases">
        <title>Halocaridina rubra genome assembly.</title>
        <authorList>
            <person name="Smith C."/>
        </authorList>
    </citation>
    <scope>NUCLEOTIDE SEQUENCE [LARGE SCALE GENOMIC DNA]</scope>
    <source>
        <strain evidence="1">EP-1</strain>
        <tissue evidence="1">Whole</tissue>
    </source>
</reference>
<keyword evidence="2" id="KW-1185">Reference proteome</keyword>
<evidence type="ECO:0000313" key="1">
    <source>
        <dbReference type="EMBL" id="KAK7083722.1"/>
    </source>
</evidence>
<evidence type="ECO:0000313" key="2">
    <source>
        <dbReference type="Proteomes" id="UP001381693"/>
    </source>
</evidence>
<proteinExistence type="predicted"/>
<accession>A0AAN9AFG9</accession>
<dbReference type="EMBL" id="JAXCGZ010002611">
    <property type="protein sequence ID" value="KAK7083722.1"/>
    <property type="molecule type" value="Genomic_DNA"/>
</dbReference>
<comment type="caution">
    <text evidence="1">The sequence shown here is derived from an EMBL/GenBank/DDBJ whole genome shotgun (WGS) entry which is preliminary data.</text>
</comment>
<name>A0AAN9AFG9_HALRR</name>
<dbReference type="AlphaFoldDB" id="A0AAN9AFG9"/>
<dbReference type="Proteomes" id="UP001381693">
    <property type="component" value="Unassembled WGS sequence"/>
</dbReference>
<gene>
    <name evidence="1" type="ORF">SK128_014275</name>
</gene>
<organism evidence="1 2">
    <name type="scientific">Halocaridina rubra</name>
    <name type="common">Hawaiian red shrimp</name>
    <dbReference type="NCBI Taxonomy" id="373956"/>
    <lineage>
        <taxon>Eukaryota</taxon>
        <taxon>Metazoa</taxon>
        <taxon>Ecdysozoa</taxon>
        <taxon>Arthropoda</taxon>
        <taxon>Crustacea</taxon>
        <taxon>Multicrustacea</taxon>
        <taxon>Malacostraca</taxon>
        <taxon>Eumalacostraca</taxon>
        <taxon>Eucarida</taxon>
        <taxon>Decapoda</taxon>
        <taxon>Pleocyemata</taxon>
        <taxon>Caridea</taxon>
        <taxon>Atyoidea</taxon>
        <taxon>Atyidae</taxon>
        <taxon>Halocaridina</taxon>
    </lineage>
</organism>
<feature type="non-terminal residue" evidence="1">
    <location>
        <position position="123"/>
    </location>
</feature>
<protein>
    <submittedName>
        <fullName evidence="1">Uncharacterized protein</fullName>
    </submittedName>
</protein>